<protein>
    <submittedName>
        <fullName evidence="1">Uncharacterized protein</fullName>
    </submittedName>
</protein>
<comment type="caution">
    <text evidence="1">The sequence shown here is derived from an EMBL/GenBank/DDBJ whole genome shotgun (WGS) entry which is preliminary data.</text>
</comment>
<dbReference type="Gene3D" id="2.40.320.10">
    <property type="entry name" value="Hypothetical Protein Pfu-838710-001"/>
    <property type="match status" value="1"/>
</dbReference>
<organism evidence="1">
    <name type="scientific">mine drainage metagenome</name>
    <dbReference type="NCBI Taxonomy" id="410659"/>
    <lineage>
        <taxon>unclassified sequences</taxon>
        <taxon>metagenomes</taxon>
        <taxon>ecological metagenomes</taxon>
    </lineage>
</organism>
<proteinExistence type="predicted"/>
<sequence length="135" mass="16175">DEYEIGTDSFEGAAHIISKLLPQAEYDYFENEREEYEIDGMHIEIDKFPYLPYTMEIEGDSETRIMELYKKLEPGGSIEKNKSVPTAEYYKNAWFRLFKTAGRICWQDSRAHRRQQLDKNWFWKNPWITAEGSRF</sequence>
<reference evidence="1" key="2">
    <citation type="journal article" date="2014" name="ISME J.">
        <title>Microbial stratification in low pH oxic and suboxic macroscopic growths along an acid mine drainage.</title>
        <authorList>
            <person name="Mendez-Garcia C."/>
            <person name="Mesa V."/>
            <person name="Sprenger R.R."/>
            <person name="Richter M."/>
            <person name="Diez M.S."/>
            <person name="Solano J."/>
            <person name="Bargiela R."/>
            <person name="Golyshina O.V."/>
            <person name="Manteca A."/>
            <person name="Ramos J.L."/>
            <person name="Gallego J.R."/>
            <person name="Llorente I."/>
            <person name="Martins Dos Santos V.A."/>
            <person name="Jensen O.N."/>
            <person name="Pelaez A.I."/>
            <person name="Sanchez J."/>
            <person name="Ferrer M."/>
        </authorList>
    </citation>
    <scope>NUCLEOTIDE SEQUENCE</scope>
</reference>
<dbReference type="SUPFAM" id="SSF55154">
    <property type="entry name" value="CYTH-like phosphatases"/>
    <property type="match status" value="1"/>
</dbReference>
<evidence type="ECO:0000313" key="1">
    <source>
        <dbReference type="EMBL" id="EQD37852.1"/>
    </source>
</evidence>
<name>T0Z0W8_9ZZZZ</name>
<accession>T0Z0W8</accession>
<gene>
    <name evidence="1" type="ORF">B2A_11746</name>
</gene>
<dbReference type="EMBL" id="AUZZ01008490">
    <property type="protein sequence ID" value="EQD37852.1"/>
    <property type="molecule type" value="Genomic_DNA"/>
</dbReference>
<dbReference type="InterPro" id="IPR033469">
    <property type="entry name" value="CYTH-like_dom_sf"/>
</dbReference>
<feature type="non-terminal residue" evidence="1">
    <location>
        <position position="1"/>
    </location>
</feature>
<reference evidence="1" key="1">
    <citation type="submission" date="2013-08" db="EMBL/GenBank/DDBJ databases">
        <authorList>
            <person name="Mendez C."/>
            <person name="Richter M."/>
            <person name="Ferrer M."/>
            <person name="Sanchez J."/>
        </authorList>
    </citation>
    <scope>NUCLEOTIDE SEQUENCE</scope>
</reference>
<dbReference type="AlphaFoldDB" id="T0Z0W8"/>